<dbReference type="InParanoid" id="A0A067MXJ7"/>
<dbReference type="CDD" id="cd02851">
    <property type="entry name" value="E_set_GO_C"/>
    <property type="match status" value="1"/>
</dbReference>
<evidence type="ECO:0000259" key="4">
    <source>
        <dbReference type="Pfam" id="PF07250"/>
    </source>
</evidence>
<dbReference type="InterPro" id="IPR009880">
    <property type="entry name" value="Glyoxal_oxidase_N"/>
</dbReference>
<dbReference type="PANTHER" id="PTHR32208">
    <property type="entry name" value="SECRETED PROTEIN-RELATED"/>
    <property type="match status" value="1"/>
</dbReference>
<dbReference type="Gene3D" id="2.130.10.80">
    <property type="entry name" value="Galactose oxidase/kelch, beta-propeller"/>
    <property type="match status" value="1"/>
</dbReference>
<reference evidence="7" key="1">
    <citation type="journal article" date="2014" name="Proc. Natl. Acad. Sci. U.S.A.">
        <title>Extensive sampling of basidiomycete genomes demonstrates inadequacy of the white-rot/brown-rot paradigm for wood decay fungi.</title>
        <authorList>
            <person name="Riley R."/>
            <person name="Salamov A.A."/>
            <person name="Brown D.W."/>
            <person name="Nagy L.G."/>
            <person name="Floudas D."/>
            <person name="Held B.W."/>
            <person name="Levasseur A."/>
            <person name="Lombard V."/>
            <person name="Morin E."/>
            <person name="Otillar R."/>
            <person name="Lindquist E.A."/>
            <person name="Sun H."/>
            <person name="LaButti K.M."/>
            <person name="Schmutz J."/>
            <person name="Jabbour D."/>
            <person name="Luo H."/>
            <person name="Baker S.E."/>
            <person name="Pisabarro A.G."/>
            <person name="Walton J.D."/>
            <person name="Blanchette R.A."/>
            <person name="Henrissat B."/>
            <person name="Martin F."/>
            <person name="Cullen D."/>
            <person name="Hibbett D.S."/>
            <person name="Grigoriev I.V."/>
        </authorList>
    </citation>
    <scope>NUCLEOTIDE SEQUENCE [LARGE SCALE GENOMIC DNA]</scope>
    <source>
        <strain evidence="7">FD-172 SS1</strain>
    </source>
</reference>
<dbReference type="PANTHER" id="PTHR32208:SF96">
    <property type="entry name" value="GLYOXAL OXIDASE"/>
    <property type="match status" value="1"/>
</dbReference>
<dbReference type="InterPro" id="IPR037293">
    <property type="entry name" value="Gal_Oxidase_central_sf"/>
</dbReference>
<feature type="region of interest" description="Disordered" evidence="2">
    <location>
        <begin position="586"/>
        <end position="621"/>
    </location>
</feature>
<dbReference type="Pfam" id="PF07250">
    <property type="entry name" value="Glyoxal_oxid_N"/>
    <property type="match status" value="1"/>
</dbReference>
<gene>
    <name evidence="6" type="ORF">BOTBODRAFT_169228</name>
</gene>
<name>A0A067MXJ7_BOTB1</name>
<sequence>MTLARSHIRRKALAVLASAACASAANIIPTPGQPTKSGVPGTFEIVGESGVSGQQIFLGTNNKVYVVDKTEANPLQVAGHAAWATEYDLTTNAVRAMDVLSNTFCAGGNVLGNGTWVNLGGNQAVITGGNTAPSQTGGGIYNDWDGGKAIRFLNPNNDGTSNWIDDPNMYMTTRRWYPTLEGLPDGSLIILGGDMWGGFVNDASQNNPTYEFYPSRGPVQPLLILNNTLPANLFPLTWLLPSGNLLIQTGWGAEIFNPNTGVETTIANIPHAVRTYPASGATAMLPLTPANNWTATVVFCGGTNLQDNQWNGTGTFDLASYPADNSCVRITPDVSTAWSDDDSLPEGRSMGNMIALPDATFFILNGANTGVAGYGVNVSWAIGTSYANNPVYAPLVYNPAAPAGQRFSRAGLSNSTIPRMYHSSATLLPDGSIYSTGSNPNPDYTVGPTVVFPTEYRVERFYPWYYSKTRPQPAGLIDQLSYGGNYFNVNLTLADLAGDYNNVKNTTVVIIRTGFSTHAMNMGMRYVQLDNSYTVSDKGDVTLHVSQLPSNPAIISPGPAMIFVVVAGVPSVGQFVMLGSGQIGTQPTTTPQTLPVSSLPVNLPSPGGSGSGSNSSHHNGAASSHVRFGVATMAMSAAAAAFVALA</sequence>
<dbReference type="Proteomes" id="UP000027195">
    <property type="component" value="Unassembled WGS sequence"/>
</dbReference>
<evidence type="ECO:0000313" key="6">
    <source>
        <dbReference type="EMBL" id="KDQ20478.1"/>
    </source>
</evidence>
<organism evidence="6 7">
    <name type="scientific">Botryobasidium botryosum (strain FD-172 SS1)</name>
    <dbReference type="NCBI Taxonomy" id="930990"/>
    <lineage>
        <taxon>Eukaryota</taxon>
        <taxon>Fungi</taxon>
        <taxon>Dikarya</taxon>
        <taxon>Basidiomycota</taxon>
        <taxon>Agaricomycotina</taxon>
        <taxon>Agaricomycetes</taxon>
        <taxon>Cantharellales</taxon>
        <taxon>Botryobasidiaceae</taxon>
        <taxon>Botryobasidium</taxon>
    </lineage>
</organism>
<proteinExistence type="predicted"/>
<evidence type="ECO:0000256" key="2">
    <source>
        <dbReference type="SAM" id="MobiDB-lite"/>
    </source>
</evidence>
<evidence type="ECO:0000259" key="5">
    <source>
        <dbReference type="Pfam" id="PF09118"/>
    </source>
</evidence>
<keyword evidence="7" id="KW-1185">Reference proteome</keyword>
<dbReference type="OrthoDB" id="2019572at2759"/>
<dbReference type="AlphaFoldDB" id="A0A067MXJ7"/>
<feature type="signal peptide" evidence="3">
    <location>
        <begin position="1"/>
        <end position="24"/>
    </location>
</feature>
<dbReference type="Gene3D" id="2.60.40.10">
    <property type="entry name" value="Immunoglobulins"/>
    <property type="match status" value="1"/>
</dbReference>
<accession>A0A067MXJ7</accession>
<dbReference type="EMBL" id="KL198017">
    <property type="protein sequence ID" value="KDQ20478.1"/>
    <property type="molecule type" value="Genomic_DNA"/>
</dbReference>
<evidence type="ECO:0000256" key="1">
    <source>
        <dbReference type="ARBA" id="ARBA00022729"/>
    </source>
</evidence>
<dbReference type="InterPro" id="IPR015202">
    <property type="entry name" value="GO-like_E_set"/>
</dbReference>
<keyword evidence="1 3" id="KW-0732">Signal</keyword>
<evidence type="ECO:0008006" key="8">
    <source>
        <dbReference type="Google" id="ProtNLM"/>
    </source>
</evidence>
<feature type="domain" description="Galactose oxidase-like Early set" evidence="5">
    <location>
        <begin position="470"/>
        <end position="577"/>
    </location>
</feature>
<protein>
    <recommendedName>
        <fullName evidence="8">Glyoxal oxidase</fullName>
    </recommendedName>
</protein>
<dbReference type="STRING" id="930990.A0A067MXJ7"/>
<dbReference type="HOGENOM" id="CLU_009630_3_0_1"/>
<dbReference type="InterPro" id="IPR011043">
    <property type="entry name" value="Gal_Oxase/kelch_b-propeller"/>
</dbReference>
<evidence type="ECO:0000313" key="7">
    <source>
        <dbReference type="Proteomes" id="UP000027195"/>
    </source>
</evidence>
<evidence type="ECO:0000256" key="3">
    <source>
        <dbReference type="SAM" id="SignalP"/>
    </source>
</evidence>
<dbReference type="Pfam" id="PF09118">
    <property type="entry name" value="GO-like_E_set"/>
    <property type="match status" value="1"/>
</dbReference>
<dbReference type="InterPro" id="IPR013783">
    <property type="entry name" value="Ig-like_fold"/>
</dbReference>
<feature type="chain" id="PRO_5001641627" description="Glyoxal oxidase" evidence="3">
    <location>
        <begin position="25"/>
        <end position="646"/>
    </location>
</feature>
<dbReference type="InterPro" id="IPR014756">
    <property type="entry name" value="Ig_E-set"/>
</dbReference>
<dbReference type="SUPFAM" id="SSF50965">
    <property type="entry name" value="Galactose oxidase, central domain"/>
    <property type="match status" value="1"/>
</dbReference>
<dbReference type="SUPFAM" id="SSF81296">
    <property type="entry name" value="E set domains"/>
    <property type="match status" value="1"/>
</dbReference>
<feature type="domain" description="Glyoxal oxidase N-terminal" evidence="4">
    <location>
        <begin position="135"/>
        <end position="465"/>
    </location>
</feature>